<proteinExistence type="predicted"/>
<dbReference type="EMBL" id="CP158689">
    <property type="protein sequence ID" value="XCC45286.1"/>
    <property type="molecule type" value="Genomic_DNA"/>
</dbReference>
<sequence>MIYLYNKKKYFIIEKKNNIFKKIKYNIKKIFIYKKIFKNYIKYKKILKYNNKNIIYINKKNYKKLIYNKNNKKGILFLYYKNKFSIKNIKKKKILIILDNIEKPGNIGAIIRILYSMNIKILILSNFKTNIYNNNIIKSSLNYILNIKIYNEKIKNIYNFLKKNNYLLIITNTKKKKSKNIYNINFKKKKKIAIIFGSENKGINIK</sequence>
<evidence type="ECO:0000256" key="2">
    <source>
        <dbReference type="ARBA" id="ARBA00022679"/>
    </source>
</evidence>
<feature type="domain" description="tRNA/rRNA methyltransferase SpoU type" evidence="3">
    <location>
        <begin position="94"/>
        <end position="204"/>
    </location>
</feature>
<dbReference type="PANTHER" id="PTHR46429:SF1">
    <property type="entry name" value="23S RRNA (GUANOSINE-2'-O-)-METHYLTRANSFERASE RLMB"/>
    <property type="match status" value="1"/>
</dbReference>
<organism evidence="4">
    <name type="scientific">Candidatus Shikimatogenerans sp. Ttur</name>
    <dbReference type="NCBI Taxonomy" id="3158569"/>
    <lineage>
        <taxon>Bacteria</taxon>
        <taxon>Pseudomonadati</taxon>
        <taxon>Bacteroidota</taxon>
        <taxon>Flavobacteriia</taxon>
        <taxon>Flavobacteriales</taxon>
        <taxon>Candidatus Shikimatogenerans</taxon>
    </lineage>
</organism>
<dbReference type="GO" id="GO:0003723">
    <property type="term" value="F:RNA binding"/>
    <property type="evidence" value="ECO:0007669"/>
    <property type="project" value="InterPro"/>
</dbReference>
<dbReference type="InterPro" id="IPR029028">
    <property type="entry name" value="Alpha/beta_knot_MTases"/>
</dbReference>
<dbReference type="InterPro" id="IPR029026">
    <property type="entry name" value="tRNA_m1G_MTases_N"/>
</dbReference>
<evidence type="ECO:0000259" key="3">
    <source>
        <dbReference type="Pfam" id="PF00588"/>
    </source>
</evidence>
<dbReference type="GO" id="GO:0006396">
    <property type="term" value="P:RNA processing"/>
    <property type="evidence" value="ECO:0007669"/>
    <property type="project" value="InterPro"/>
</dbReference>
<dbReference type="PANTHER" id="PTHR46429">
    <property type="entry name" value="23S RRNA (GUANOSINE-2'-O-)-METHYLTRANSFERASE RLMB"/>
    <property type="match status" value="1"/>
</dbReference>
<keyword evidence="1 4" id="KW-0489">Methyltransferase</keyword>
<keyword evidence="2" id="KW-0808">Transferase</keyword>
<evidence type="ECO:0000313" key="4">
    <source>
        <dbReference type="EMBL" id="XCC45286.1"/>
    </source>
</evidence>
<dbReference type="GO" id="GO:0032259">
    <property type="term" value="P:methylation"/>
    <property type="evidence" value="ECO:0007669"/>
    <property type="project" value="UniProtKB-KW"/>
</dbReference>
<accession>A0AAU7ZXI8</accession>
<dbReference type="GO" id="GO:0005829">
    <property type="term" value="C:cytosol"/>
    <property type="evidence" value="ECO:0007669"/>
    <property type="project" value="TreeGrafter"/>
</dbReference>
<dbReference type="Gene3D" id="3.40.1280.10">
    <property type="match status" value="1"/>
</dbReference>
<evidence type="ECO:0000256" key="1">
    <source>
        <dbReference type="ARBA" id="ARBA00022603"/>
    </source>
</evidence>
<reference evidence="4" key="1">
    <citation type="submission" date="2024-06" db="EMBL/GenBank/DDBJ databases">
        <title>Diversity, functionality, and evolutionary history of bacterial symbionts in false click beetles (Coleoptera, Throscidae).</title>
        <authorList>
            <person name="Wierz J.C."/>
            <person name="Malm H."/>
            <person name="Kaltenpoth M."/>
            <person name="Engl T."/>
        </authorList>
    </citation>
    <scope>NUCLEOTIDE SEQUENCE</scope>
    <source>
        <strain evidence="4">Ttur</strain>
    </source>
</reference>
<dbReference type="GO" id="GO:0008173">
    <property type="term" value="F:RNA methyltransferase activity"/>
    <property type="evidence" value="ECO:0007669"/>
    <property type="project" value="InterPro"/>
</dbReference>
<dbReference type="SUPFAM" id="SSF75217">
    <property type="entry name" value="alpha/beta knot"/>
    <property type="match status" value="1"/>
</dbReference>
<dbReference type="InterPro" id="IPR004441">
    <property type="entry name" value="rRNA_MeTrfase_TrmH"/>
</dbReference>
<dbReference type="Pfam" id="PF00588">
    <property type="entry name" value="SpoU_methylase"/>
    <property type="match status" value="1"/>
</dbReference>
<dbReference type="InterPro" id="IPR001537">
    <property type="entry name" value="SpoU_MeTrfase"/>
</dbReference>
<protein>
    <submittedName>
        <fullName evidence="4">TrmH family RNA methyltransferase</fullName>
    </submittedName>
</protein>
<name>A0AAU7ZXI8_9FLAO</name>
<gene>
    <name evidence="4" type="ORF">ABUS76_00775</name>
</gene>
<dbReference type="AlphaFoldDB" id="A0AAU7ZXI8"/>